<protein>
    <recommendedName>
        <fullName evidence="3">Fe2OG dioxygenase domain-containing protein</fullName>
    </recommendedName>
</protein>
<evidence type="ECO:0000313" key="5">
    <source>
        <dbReference type="Proteomes" id="UP000799423"/>
    </source>
</evidence>
<dbReference type="Pfam" id="PF13640">
    <property type="entry name" value="2OG-FeII_Oxy_3"/>
    <property type="match status" value="1"/>
</dbReference>
<name>A0A6A7AZ60_9PLEO</name>
<sequence>MDRASDTPVDIKESSDPQYKTEPTVSAESLRSPPVTLRWDSASSIEKLTFPENEPNTLIARLLKDADHASFGFQGKDVIDETYRKALKLDTSKFSTNFCPYEVGIVDIIGQALLPQHPIASQGVRAELYKLNIYQAPSAFFKPHVDTPRSDLQFGSLVVYLPCAHEGGQLVVRHRGQAITFNWSNNSKAIQWAAFYSDCEHEVLEVVSGHRITLTYNLYARRGLGEVADLNLGLSLQQLPLYIETKAALENPRFMTNGGVLGKYCSHAYAHTTREGISALPRVLKGHDMIALTIFRALGLAAAVSPVLDTSKNEDELDKECLAQSHVGETLSVPHRSDVWEEEPLSEVFDAYPHIPTDVSWLNGPVHGTENLQFGYLRYGNQAELDFAYSFCALLFEIPAYHKRIGVTASCN</sequence>
<organism evidence="4 5">
    <name type="scientific">Plenodomus tracheiphilus IPT5</name>
    <dbReference type="NCBI Taxonomy" id="1408161"/>
    <lineage>
        <taxon>Eukaryota</taxon>
        <taxon>Fungi</taxon>
        <taxon>Dikarya</taxon>
        <taxon>Ascomycota</taxon>
        <taxon>Pezizomycotina</taxon>
        <taxon>Dothideomycetes</taxon>
        <taxon>Pleosporomycetidae</taxon>
        <taxon>Pleosporales</taxon>
        <taxon>Pleosporineae</taxon>
        <taxon>Leptosphaeriaceae</taxon>
        <taxon>Plenodomus</taxon>
    </lineage>
</organism>
<keyword evidence="1" id="KW-0560">Oxidoreductase</keyword>
<feature type="compositionally biased region" description="Polar residues" evidence="2">
    <location>
        <begin position="16"/>
        <end position="29"/>
    </location>
</feature>
<dbReference type="GO" id="GO:0016491">
    <property type="term" value="F:oxidoreductase activity"/>
    <property type="evidence" value="ECO:0007669"/>
    <property type="project" value="UniProtKB-KW"/>
</dbReference>
<comment type="similarity">
    <text evidence="1">Belongs to the iron/ascorbate-dependent oxidoreductase family.</text>
</comment>
<evidence type="ECO:0000259" key="3">
    <source>
        <dbReference type="PROSITE" id="PS51471"/>
    </source>
</evidence>
<dbReference type="InterPro" id="IPR005123">
    <property type="entry name" value="Oxoglu/Fe-dep_dioxygenase_dom"/>
</dbReference>
<dbReference type="EMBL" id="MU006325">
    <property type="protein sequence ID" value="KAF2847448.1"/>
    <property type="molecule type" value="Genomic_DNA"/>
</dbReference>
<dbReference type="GO" id="GO:0046872">
    <property type="term" value="F:metal ion binding"/>
    <property type="evidence" value="ECO:0007669"/>
    <property type="project" value="UniProtKB-KW"/>
</dbReference>
<dbReference type="Proteomes" id="UP000799423">
    <property type="component" value="Unassembled WGS sequence"/>
</dbReference>
<keyword evidence="1" id="KW-0479">Metal-binding</keyword>
<evidence type="ECO:0000256" key="1">
    <source>
        <dbReference type="RuleBase" id="RU003682"/>
    </source>
</evidence>
<gene>
    <name evidence="4" type="ORF">T440DRAFT_520817</name>
</gene>
<feature type="region of interest" description="Disordered" evidence="2">
    <location>
        <begin position="1"/>
        <end position="32"/>
    </location>
</feature>
<keyword evidence="5" id="KW-1185">Reference proteome</keyword>
<dbReference type="PANTHER" id="PTHR33099">
    <property type="entry name" value="FE2OG DIOXYGENASE DOMAIN-CONTAINING PROTEIN"/>
    <property type="match status" value="1"/>
</dbReference>
<feature type="domain" description="Fe2OG dioxygenase" evidence="3">
    <location>
        <begin position="125"/>
        <end position="220"/>
    </location>
</feature>
<evidence type="ECO:0000256" key="2">
    <source>
        <dbReference type="SAM" id="MobiDB-lite"/>
    </source>
</evidence>
<reference evidence="4" key="1">
    <citation type="submission" date="2020-01" db="EMBL/GenBank/DDBJ databases">
        <authorList>
            <consortium name="DOE Joint Genome Institute"/>
            <person name="Haridas S."/>
            <person name="Albert R."/>
            <person name="Binder M."/>
            <person name="Bloem J."/>
            <person name="Labutti K."/>
            <person name="Salamov A."/>
            <person name="Andreopoulos B."/>
            <person name="Baker S.E."/>
            <person name="Barry K."/>
            <person name="Bills G."/>
            <person name="Bluhm B.H."/>
            <person name="Cannon C."/>
            <person name="Castanera R."/>
            <person name="Culley D.E."/>
            <person name="Daum C."/>
            <person name="Ezra D."/>
            <person name="Gonzalez J.B."/>
            <person name="Henrissat B."/>
            <person name="Kuo A."/>
            <person name="Liang C."/>
            <person name="Lipzen A."/>
            <person name="Lutzoni F."/>
            <person name="Magnuson J."/>
            <person name="Mondo S."/>
            <person name="Nolan M."/>
            <person name="Ohm R."/>
            <person name="Pangilinan J."/>
            <person name="Park H.-J."/>
            <person name="Ramirez L."/>
            <person name="Alfaro M."/>
            <person name="Sun H."/>
            <person name="Tritt A."/>
            <person name="Yoshinaga Y."/>
            <person name="Zwiers L.-H."/>
            <person name="Turgeon B.G."/>
            <person name="Goodwin S.B."/>
            <person name="Spatafora J.W."/>
            <person name="Crous P.W."/>
            <person name="Grigoriev I.V."/>
        </authorList>
    </citation>
    <scope>NUCLEOTIDE SEQUENCE</scope>
    <source>
        <strain evidence="4">IPT5</strain>
    </source>
</reference>
<dbReference type="PROSITE" id="PS51471">
    <property type="entry name" value="FE2OG_OXY"/>
    <property type="match status" value="1"/>
</dbReference>
<dbReference type="PANTHER" id="PTHR33099:SF7">
    <property type="entry name" value="MYND-TYPE DOMAIN-CONTAINING PROTEIN"/>
    <property type="match status" value="1"/>
</dbReference>
<feature type="compositionally biased region" description="Basic and acidic residues" evidence="2">
    <location>
        <begin position="1"/>
        <end position="15"/>
    </location>
</feature>
<dbReference type="InterPro" id="IPR044862">
    <property type="entry name" value="Pro_4_hyd_alph_FE2OG_OXY"/>
</dbReference>
<dbReference type="Gene3D" id="2.60.120.620">
    <property type="entry name" value="q2cbj1_9rhob like domain"/>
    <property type="match status" value="1"/>
</dbReference>
<dbReference type="AlphaFoldDB" id="A0A6A7AZ60"/>
<keyword evidence="1" id="KW-0408">Iron</keyword>
<accession>A0A6A7AZ60</accession>
<evidence type="ECO:0000313" key="4">
    <source>
        <dbReference type="EMBL" id="KAF2847448.1"/>
    </source>
</evidence>
<dbReference type="OrthoDB" id="27483at2759"/>
<proteinExistence type="inferred from homology"/>